<dbReference type="RefSeq" id="WP_305013071.1">
    <property type="nucleotide sequence ID" value="NZ_JAUQSX010000010.1"/>
</dbReference>
<keyword evidence="4" id="KW-1185">Reference proteome</keyword>
<evidence type="ECO:0000259" key="2">
    <source>
        <dbReference type="PROSITE" id="PS50853"/>
    </source>
</evidence>
<reference evidence="3" key="1">
    <citation type="submission" date="2023-07" db="EMBL/GenBank/DDBJ databases">
        <authorList>
            <person name="Kim M.K."/>
        </authorList>
    </citation>
    <scope>NUCLEOTIDE SEQUENCE</scope>
    <source>
        <strain evidence="3">M29</strain>
    </source>
</reference>
<protein>
    <submittedName>
        <fullName evidence="3">T9SS type A sorting domain-containing protein</fullName>
    </submittedName>
</protein>
<accession>A0ABT9AEX7</accession>
<dbReference type="Proteomes" id="UP001167796">
    <property type="component" value="Unassembled WGS sequence"/>
</dbReference>
<dbReference type="InterPro" id="IPR036116">
    <property type="entry name" value="FN3_sf"/>
</dbReference>
<sequence>MSSSLQTRLKRASRLLPVALLPFAAHAQFNYAPSNATNVAGTYTDLGTTGTAITTANTDDANSTAQAIGFSFSFNGATFTQFVLNTNGLIRLGSAAPSSAAAFPTYAQAPETGPISGTNTADVNLIAPLNLDLGPGTAGGTEYRVVTTGTAPNRVCTIQWKNVSDKPQAAAASVPTVITSQLANVSFQVKLYETTNNIEFVYGAAVVGTGTANAKYAAVGIKGSAPASSVVASKLSSAAWSTTTFAAGPYLDPTLGNGHNIRQTFLPDAGRTYRFVPGASCGDITVSNVSTTNNSIVLTFTPGSGNTSYNVTYTAGGAVQTLTPAPTASPVTIPNLLPGTTYQVTIQGVCSAGAGATLGGLLTTTGTPPAATYVTLPYTESFEGPWVNGLSTRDLPTVNWRNMPATTDASWRREDDGASANWSFLTGAATGAYTPVASAGSHSARFHTYGTDAPADGGLLGKLDLYANLSGTGTKTLTFDYINPTGTDQLQVFLSTDGGATFSTTALVTAGVSASFSSRTVTIPSTSATSVIRFQATSDFGNDDIGIDNLRLTVISATRNEALAATVGLAPNPAHSSFQLLVPAGSLHAATATLSNALGQTVLVRQLNLPAAGGTADFDVSRLAAGVYSLTLKTGNDLVVKRVVVE</sequence>
<dbReference type="Gene3D" id="2.60.40.10">
    <property type="entry name" value="Immunoglobulins"/>
    <property type="match status" value="1"/>
</dbReference>
<feature type="signal peptide" evidence="1">
    <location>
        <begin position="1"/>
        <end position="27"/>
    </location>
</feature>
<feature type="domain" description="Fibronectin type-III" evidence="2">
    <location>
        <begin position="280"/>
        <end position="370"/>
    </location>
</feature>
<proteinExistence type="predicted"/>
<organism evidence="3 4">
    <name type="scientific">Hymenobacter mellowenesis</name>
    <dbReference type="NCBI Taxonomy" id="3063995"/>
    <lineage>
        <taxon>Bacteria</taxon>
        <taxon>Pseudomonadati</taxon>
        <taxon>Bacteroidota</taxon>
        <taxon>Cytophagia</taxon>
        <taxon>Cytophagales</taxon>
        <taxon>Hymenobacteraceae</taxon>
        <taxon>Hymenobacter</taxon>
    </lineage>
</organism>
<dbReference type="Pfam" id="PF18962">
    <property type="entry name" value="Por_Secre_tail"/>
    <property type="match status" value="1"/>
</dbReference>
<dbReference type="EMBL" id="JAUQSX010000010">
    <property type="protein sequence ID" value="MDO7848395.1"/>
    <property type="molecule type" value="Genomic_DNA"/>
</dbReference>
<dbReference type="InterPro" id="IPR013783">
    <property type="entry name" value="Ig-like_fold"/>
</dbReference>
<dbReference type="SUPFAM" id="SSF49265">
    <property type="entry name" value="Fibronectin type III"/>
    <property type="match status" value="1"/>
</dbReference>
<dbReference type="SMART" id="SM00060">
    <property type="entry name" value="FN3"/>
    <property type="match status" value="1"/>
</dbReference>
<gene>
    <name evidence="3" type="ORF">Q5H92_18655</name>
</gene>
<dbReference type="InterPro" id="IPR026444">
    <property type="entry name" value="Secre_tail"/>
</dbReference>
<evidence type="ECO:0000313" key="3">
    <source>
        <dbReference type="EMBL" id="MDO7848395.1"/>
    </source>
</evidence>
<dbReference type="CDD" id="cd00063">
    <property type="entry name" value="FN3"/>
    <property type="match status" value="1"/>
</dbReference>
<evidence type="ECO:0000256" key="1">
    <source>
        <dbReference type="SAM" id="SignalP"/>
    </source>
</evidence>
<feature type="chain" id="PRO_5046038131" evidence="1">
    <location>
        <begin position="28"/>
        <end position="646"/>
    </location>
</feature>
<dbReference type="Pfam" id="PF00041">
    <property type="entry name" value="fn3"/>
    <property type="match status" value="1"/>
</dbReference>
<dbReference type="InterPro" id="IPR003961">
    <property type="entry name" value="FN3_dom"/>
</dbReference>
<comment type="caution">
    <text evidence="3">The sequence shown here is derived from an EMBL/GenBank/DDBJ whole genome shotgun (WGS) entry which is preliminary data.</text>
</comment>
<evidence type="ECO:0000313" key="4">
    <source>
        <dbReference type="Proteomes" id="UP001167796"/>
    </source>
</evidence>
<dbReference type="PROSITE" id="PS50853">
    <property type="entry name" value="FN3"/>
    <property type="match status" value="1"/>
</dbReference>
<keyword evidence="1" id="KW-0732">Signal</keyword>
<dbReference type="NCBIfam" id="TIGR04183">
    <property type="entry name" value="Por_Secre_tail"/>
    <property type="match status" value="1"/>
</dbReference>
<name>A0ABT9AEX7_9BACT</name>